<evidence type="ECO:0000313" key="5">
    <source>
        <dbReference type="EMBL" id="POE42720.1"/>
    </source>
</evidence>
<reference evidence="4 6" key="3">
    <citation type="journal article" date="2018" name="Genome Announc.">
        <title>Draft Genome Sequence of Lactobacillus paracasei DUP 13076, Which Exhibits Potent Antipathogenic Effects against Salmonella enterica Serovars Enteritidis, Typhimurium, and Heidelberg.</title>
        <authorList>
            <person name="Muyyarikkandy M.S."/>
            <person name="Alqahtani F.H."/>
            <person name="Mandoiu I."/>
            <person name="Amalaradjou M.A."/>
        </authorList>
    </citation>
    <scope>NUCLEOTIDE SEQUENCE [LARGE SCALE GENOMIC DNA]</scope>
    <source>
        <strain evidence="4 6">DUP 13076</strain>
    </source>
</reference>
<reference evidence="3 8" key="4">
    <citation type="submission" date="2023-01" db="EMBL/GenBank/DDBJ databases">
        <title>Complete genome sequence of Lacticaseibacillus paracasei SRCM217440 isolated from Makgeolli.</title>
        <authorList>
            <person name="Yang H.-G."/>
            <person name="Jeong S.-J."/>
            <person name="Ha G.-S."/>
            <person name="Yang H.-J."/>
            <person name="Jeong D.-Y."/>
        </authorList>
    </citation>
    <scope>NUCLEOTIDE SEQUENCE [LARGE SCALE GENOMIC DNA]</scope>
    <source>
        <strain evidence="3 8">SRCM217440</strain>
    </source>
</reference>
<dbReference type="GO" id="GO:0010181">
    <property type="term" value="F:FMN binding"/>
    <property type="evidence" value="ECO:0007669"/>
    <property type="project" value="InterPro"/>
</dbReference>
<dbReference type="EMBL" id="LGIY01000014">
    <property type="protein sequence ID" value="POE42720.1"/>
    <property type="molecule type" value="Genomic_DNA"/>
</dbReference>
<dbReference type="EMBL" id="LN846901">
    <property type="protein sequence ID" value="CRL17018.1"/>
    <property type="molecule type" value="Genomic_DNA"/>
</dbReference>
<dbReference type="PANTHER" id="PTHR39201:SF1">
    <property type="entry name" value="FLAVODOXIN-LIKE DOMAIN-CONTAINING PROTEIN"/>
    <property type="match status" value="1"/>
</dbReference>
<dbReference type="EMBL" id="JAQLSF010000001">
    <property type="protein sequence ID" value="MDB1563301.1"/>
    <property type="molecule type" value="Genomic_DNA"/>
</dbReference>
<dbReference type="PATRIC" id="fig|1597.20.peg.471"/>
<accession>A0A0K1MRK6</accession>
<dbReference type="Proteomes" id="UP000234512">
    <property type="component" value="Unassembled WGS sequence"/>
</dbReference>
<evidence type="ECO:0000313" key="7">
    <source>
        <dbReference type="Proteomes" id="UP000237433"/>
    </source>
</evidence>
<evidence type="ECO:0000313" key="3">
    <source>
        <dbReference type="EMBL" id="MDB1563301.1"/>
    </source>
</evidence>
<dbReference type="Proteomes" id="UP000237433">
    <property type="component" value="Unassembled WGS sequence"/>
</dbReference>
<name>A0A0K1MRK6_LACPA</name>
<feature type="domain" description="Flavodoxin-like" evidence="1">
    <location>
        <begin position="52"/>
        <end position="177"/>
    </location>
</feature>
<reference evidence="2" key="1">
    <citation type="journal article" date="2015" name="Front. Microbiol.">
        <title>The vaginal isolate Lactobacillus paracasei LPC-S01 (DSM 26760) is suitable for oral administration.</title>
        <authorList>
            <person name="Balzaretti S."/>
            <person name="Taverniti V."/>
            <person name="Rondini G."/>
            <person name="Marcolegio G."/>
            <person name="Minuzzo M."/>
            <person name="Remagni M.C."/>
            <person name="Fiore W."/>
            <person name="Arioli S."/>
            <person name="Guglielmetti S."/>
        </authorList>
    </citation>
    <scope>NUCLEOTIDE SEQUENCE</scope>
    <source>
        <strain evidence="2">LPC-S01</strain>
    </source>
</reference>
<dbReference type="RefSeq" id="WP_003577713.1">
    <property type="nucleotide sequence ID" value="NC_010999.1"/>
</dbReference>
<organism evidence="2">
    <name type="scientific">Lacticaseibacillus paracasei</name>
    <name type="common">Lactobacillus paracasei</name>
    <dbReference type="NCBI Taxonomy" id="1597"/>
    <lineage>
        <taxon>Bacteria</taxon>
        <taxon>Bacillati</taxon>
        <taxon>Bacillota</taxon>
        <taxon>Bacilli</taxon>
        <taxon>Lactobacillales</taxon>
        <taxon>Lactobacillaceae</taxon>
        <taxon>Lacticaseibacillus</taxon>
    </lineage>
</organism>
<sequence>MKKILFVILLLVAVELTGCGNQRGKISNGKSSEMPSTKAVKKMTSNNNFGRSLVVYYSLTSHTKQVAESIHHRVGGDIVAIQTEKSYPTTYSATTAEVKKEIRQNQLPQLKTADIDWHQYKTIFVGSPVWYGNLSLPMQQLFRQHQFQSGIHIAPFFTSGSSSPKEAFTTMKRLQAQPSYHQPLGITNDEQSDRNRLVDQWLKGIKFD</sequence>
<dbReference type="Gene3D" id="3.40.50.360">
    <property type="match status" value="1"/>
</dbReference>
<proteinExistence type="predicted"/>
<dbReference type="EMBL" id="PKQJ01000006">
    <property type="protein sequence ID" value="PLC46574.1"/>
    <property type="molecule type" value="Genomic_DNA"/>
</dbReference>
<dbReference type="PANTHER" id="PTHR39201">
    <property type="entry name" value="EXPORTED PROTEIN-RELATED"/>
    <property type="match status" value="1"/>
</dbReference>
<dbReference type="InterPro" id="IPR008254">
    <property type="entry name" value="Flavodoxin/NO_synth"/>
</dbReference>
<evidence type="ECO:0000259" key="1">
    <source>
        <dbReference type="Pfam" id="PF12682"/>
    </source>
</evidence>
<accession>K0N5N0</accession>
<dbReference type="InterPro" id="IPR029039">
    <property type="entry name" value="Flavoprotein-like_sf"/>
</dbReference>
<dbReference type="KEGG" id="lce:LC2W_0462"/>
<evidence type="ECO:0000313" key="6">
    <source>
        <dbReference type="Proteomes" id="UP000234512"/>
    </source>
</evidence>
<dbReference type="Proteomes" id="UP001212327">
    <property type="component" value="Unassembled WGS sequence"/>
</dbReference>
<protein>
    <submittedName>
        <fullName evidence="2">Flavodoxin</fullName>
    </submittedName>
</protein>
<evidence type="ECO:0000313" key="4">
    <source>
        <dbReference type="EMBL" id="PLC46574.1"/>
    </source>
</evidence>
<dbReference type="Pfam" id="PF12682">
    <property type="entry name" value="Flavodoxin_4"/>
    <property type="match status" value="1"/>
</dbReference>
<evidence type="ECO:0000313" key="8">
    <source>
        <dbReference type="Proteomes" id="UP001212327"/>
    </source>
</evidence>
<dbReference type="SUPFAM" id="SSF52218">
    <property type="entry name" value="Flavoproteins"/>
    <property type="match status" value="1"/>
</dbReference>
<gene>
    <name evidence="5" type="ORF">ACX51_09125</name>
    <name evidence="4" type="ORF">C0Q90_07105</name>
    <name evidence="3" type="ORF">PGA78_00660</name>
</gene>
<dbReference type="KEGG" id="lcs:LCBD_0467"/>
<evidence type="ECO:0000313" key="2">
    <source>
        <dbReference type="EMBL" id="CRL17018.1"/>
    </source>
</evidence>
<dbReference type="GO" id="GO:0016651">
    <property type="term" value="F:oxidoreductase activity, acting on NAD(P)H"/>
    <property type="evidence" value="ECO:0007669"/>
    <property type="project" value="UniProtKB-ARBA"/>
</dbReference>
<accession>A0A158SHC2</accession>
<reference evidence="5 7" key="2">
    <citation type="journal article" date="2015" name="J. Am. Soc. Brew. Chem.">
        <title>Dissolved carbon dioxide selects for lactic acid bacteria able to grow in and spoil packaged beer.</title>
        <authorList>
            <person name="Bergsveinson J."/>
            <person name="Redekop A."/>
            <person name="Zoerb S."/>
            <person name="Ziola B."/>
        </authorList>
    </citation>
    <scope>NUCLEOTIDE SEQUENCE [LARGE SCALE GENOMIC DNA]</scope>
    <source>
        <strain evidence="5 7">CCC B1205</strain>
    </source>
</reference>
<dbReference type="AlphaFoldDB" id="A0A0K1MRK6"/>